<organism evidence="1 2">
    <name type="scientific">Stieleria marina</name>
    <dbReference type="NCBI Taxonomy" id="1930275"/>
    <lineage>
        <taxon>Bacteria</taxon>
        <taxon>Pseudomonadati</taxon>
        <taxon>Planctomycetota</taxon>
        <taxon>Planctomycetia</taxon>
        <taxon>Pirellulales</taxon>
        <taxon>Pirellulaceae</taxon>
        <taxon>Stieleria</taxon>
    </lineage>
</organism>
<proteinExistence type="predicted"/>
<evidence type="ECO:0008006" key="3">
    <source>
        <dbReference type="Google" id="ProtNLM"/>
    </source>
</evidence>
<evidence type="ECO:0000313" key="2">
    <source>
        <dbReference type="Proteomes" id="UP000319817"/>
    </source>
</evidence>
<sequence length="103" mass="12085">MGVVANQTTDPNRGRCTLCGRRPKRGTTEHHLIPRTCHKNKWFKKQFSREQMQQTISVCHDCHQAIHRFVPKEKTLGRDYHTVDQIMAHDQMATFVAWVSKQK</sequence>
<dbReference type="EMBL" id="CP036526">
    <property type="protein sequence ID" value="QDT10481.1"/>
    <property type="molecule type" value="Genomic_DNA"/>
</dbReference>
<dbReference type="PANTHER" id="PTHR37827">
    <property type="entry name" value="TUDOR DOMAIN-CONTAINING PROTEIN"/>
    <property type="match status" value="1"/>
</dbReference>
<dbReference type="AlphaFoldDB" id="A0A517NTM6"/>
<dbReference type="Proteomes" id="UP000319817">
    <property type="component" value="Chromosome"/>
</dbReference>
<protein>
    <recommendedName>
        <fullName evidence="3">HNH domain-containing protein</fullName>
    </recommendedName>
</protein>
<evidence type="ECO:0000313" key="1">
    <source>
        <dbReference type="EMBL" id="QDT10481.1"/>
    </source>
</evidence>
<gene>
    <name evidence="1" type="ORF">K239x_24380</name>
</gene>
<keyword evidence="2" id="KW-1185">Reference proteome</keyword>
<dbReference type="RefSeq" id="WP_419189950.1">
    <property type="nucleotide sequence ID" value="NZ_CP036526.1"/>
</dbReference>
<reference evidence="1 2" key="1">
    <citation type="submission" date="2019-02" db="EMBL/GenBank/DDBJ databases">
        <title>Deep-cultivation of Planctomycetes and their phenomic and genomic characterization uncovers novel biology.</title>
        <authorList>
            <person name="Wiegand S."/>
            <person name="Jogler M."/>
            <person name="Boedeker C."/>
            <person name="Pinto D."/>
            <person name="Vollmers J."/>
            <person name="Rivas-Marin E."/>
            <person name="Kohn T."/>
            <person name="Peeters S.H."/>
            <person name="Heuer A."/>
            <person name="Rast P."/>
            <person name="Oberbeckmann S."/>
            <person name="Bunk B."/>
            <person name="Jeske O."/>
            <person name="Meyerdierks A."/>
            <person name="Storesund J.E."/>
            <person name="Kallscheuer N."/>
            <person name="Luecker S."/>
            <person name="Lage O.M."/>
            <person name="Pohl T."/>
            <person name="Merkel B.J."/>
            <person name="Hornburger P."/>
            <person name="Mueller R.-W."/>
            <person name="Bruemmer F."/>
            <person name="Labrenz M."/>
            <person name="Spormann A.M."/>
            <person name="Op den Camp H."/>
            <person name="Overmann J."/>
            <person name="Amann R."/>
            <person name="Jetten M.S.M."/>
            <person name="Mascher T."/>
            <person name="Medema M.H."/>
            <person name="Devos D.P."/>
            <person name="Kaster A.-K."/>
            <person name="Ovreas L."/>
            <person name="Rohde M."/>
            <person name="Galperin M.Y."/>
            <person name="Jogler C."/>
        </authorList>
    </citation>
    <scope>NUCLEOTIDE SEQUENCE [LARGE SCALE GENOMIC DNA]</scope>
    <source>
        <strain evidence="1 2">K23_9</strain>
    </source>
</reference>
<name>A0A517NTM6_9BACT</name>
<accession>A0A517NTM6</accession>
<dbReference type="PANTHER" id="PTHR37827:SF1">
    <property type="entry name" value="HNH DOMAIN-CONTAINING PROTEIN"/>
    <property type="match status" value="1"/>
</dbReference>